<reference evidence="1 2" key="1">
    <citation type="submission" date="2020-01" db="EMBL/GenBank/DDBJ databases">
        <title>Pseudarthrobacter psychrotolerans sp. nov., isolated from antarctic soil.</title>
        <authorList>
            <person name="Shin Y."/>
            <person name="Park W."/>
        </authorList>
    </citation>
    <scope>NUCLEOTIDE SEQUENCE [LARGE SCALE GENOMIC DNA]</scope>
    <source>
        <strain evidence="1 2">YJ56</strain>
    </source>
</reference>
<evidence type="ECO:0000313" key="2">
    <source>
        <dbReference type="Proteomes" id="UP000464186"/>
    </source>
</evidence>
<organism evidence="1 2">
    <name type="scientific">Pseudarthrobacter psychrotolerans</name>
    <dbReference type="NCBI Taxonomy" id="2697569"/>
    <lineage>
        <taxon>Bacteria</taxon>
        <taxon>Bacillati</taxon>
        <taxon>Actinomycetota</taxon>
        <taxon>Actinomycetes</taxon>
        <taxon>Micrococcales</taxon>
        <taxon>Micrococcaceae</taxon>
        <taxon>Pseudarthrobacter</taxon>
    </lineage>
</organism>
<dbReference type="AlphaFoldDB" id="A0A6P1NKI8"/>
<accession>A0A6P1NKI8</accession>
<name>A0A6P1NKI8_9MICC</name>
<dbReference type="Proteomes" id="UP000464186">
    <property type="component" value="Chromosome"/>
</dbReference>
<sequence>MSSRRKYSSEFKAEAIELVISSGRPVIQVAADIGVEVCQGCETAG</sequence>
<dbReference type="GO" id="GO:0004803">
    <property type="term" value="F:transposase activity"/>
    <property type="evidence" value="ECO:0007669"/>
    <property type="project" value="InterPro"/>
</dbReference>
<dbReference type="InterPro" id="IPR002514">
    <property type="entry name" value="Transposase_8"/>
</dbReference>
<gene>
    <name evidence="1" type="ORF">GU243_17105</name>
</gene>
<dbReference type="GO" id="GO:0006313">
    <property type="term" value="P:DNA transposition"/>
    <property type="evidence" value="ECO:0007669"/>
    <property type="project" value="InterPro"/>
</dbReference>
<dbReference type="SUPFAM" id="SSF46689">
    <property type="entry name" value="Homeodomain-like"/>
    <property type="match status" value="1"/>
</dbReference>
<dbReference type="Pfam" id="PF01527">
    <property type="entry name" value="HTH_Tnp_1"/>
    <property type="match status" value="1"/>
</dbReference>
<dbReference type="GO" id="GO:0003677">
    <property type="term" value="F:DNA binding"/>
    <property type="evidence" value="ECO:0007669"/>
    <property type="project" value="InterPro"/>
</dbReference>
<keyword evidence="2" id="KW-1185">Reference proteome</keyword>
<dbReference type="InterPro" id="IPR009057">
    <property type="entry name" value="Homeodomain-like_sf"/>
</dbReference>
<protein>
    <submittedName>
        <fullName evidence="1">Transposase</fullName>
    </submittedName>
</protein>
<evidence type="ECO:0000313" key="1">
    <source>
        <dbReference type="EMBL" id="QHK21145.1"/>
    </source>
</evidence>
<dbReference type="EMBL" id="CP047898">
    <property type="protein sequence ID" value="QHK21145.1"/>
    <property type="molecule type" value="Genomic_DNA"/>
</dbReference>
<dbReference type="KEGG" id="psey:GU243_17105"/>
<proteinExistence type="predicted"/>